<dbReference type="Gene3D" id="3.80.10.10">
    <property type="entry name" value="Ribonuclease Inhibitor"/>
    <property type="match status" value="1"/>
</dbReference>
<evidence type="ECO:0000313" key="2">
    <source>
        <dbReference type="Proteomes" id="UP001165122"/>
    </source>
</evidence>
<dbReference type="Pfam" id="PF13306">
    <property type="entry name" value="LRR_5"/>
    <property type="match status" value="1"/>
</dbReference>
<protein>
    <submittedName>
        <fullName evidence="1">Uncharacterized protein</fullName>
    </submittedName>
</protein>
<comment type="caution">
    <text evidence="1">The sequence shown here is derived from an EMBL/GenBank/DDBJ whole genome shotgun (WGS) entry which is preliminary data.</text>
</comment>
<dbReference type="InterPro" id="IPR032675">
    <property type="entry name" value="LRR_dom_sf"/>
</dbReference>
<sequence length="186" mass="21081">MTCIETPEFKRNFIGYIHPVTLLVLRRACKPWQRVAESHIKKLMKKGVLELHQDRRTGLQIRRQSRVVDIPEGIDSITKGAFEYCTSMTKASLPTTLTSIDFGAFARCTSLVEMNLLLANLLEIGKWAFLNCTKLRSMTLPLHSIQTLGDFAFEGCTKLVPSNMMMGAMIDTHDSDAVVKHLRVRR</sequence>
<dbReference type="PANTHER" id="PTHR45661">
    <property type="entry name" value="SURFACE ANTIGEN"/>
    <property type="match status" value="1"/>
</dbReference>
<dbReference type="PANTHER" id="PTHR45661:SF3">
    <property type="entry name" value="IG-LIKE DOMAIN-CONTAINING PROTEIN"/>
    <property type="match status" value="1"/>
</dbReference>
<name>A0A9W7AP14_9STRA</name>
<dbReference type="OrthoDB" id="10635550at2759"/>
<organism evidence="1 2">
    <name type="scientific">Triparma laevis f. longispina</name>
    <dbReference type="NCBI Taxonomy" id="1714387"/>
    <lineage>
        <taxon>Eukaryota</taxon>
        <taxon>Sar</taxon>
        <taxon>Stramenopiles</taxon>
        <taxon>Ochrophyta</taxon>
        <taxon>Bolidophyceae</taxon>
        <taxon>Parmales</taxon>
        <taxon>Triparmaceae</taxon>
        <taxon>Triparma</taxon>
    </lineage>
</organism>
<dbReference type="InterPro" id="IPR053139">
    <property type="entry name" value="Surface_bspA-like"/>
</dbReference>
<keyword evidence="2" id="KW-1185">Reference proteome</keyword>
<gene>
    <name evidence="1" type="ORF">TrLO_g15883</name>
</gene>
<proteinExistence type="predicted"/>
<dbReference type="AlphaFoldDB" id="A0A9W7AP14"/>
<reference evidence="2" key="1">
    <citation type="journal article" date="2023" name="Commun. Biol.">
        <title>Genome analysis of Parmales, the sister group of diatoms, reveals the evolutionary specialization of diatoms from phago-mixotrophs to photoautotrophs.</title>
        <authorList>
            <person name="Ban H."/>
            <person name="Sato S."/>
            <person name="Yoshikawa S."/>
            <person name="Yamada K."/>
            <person name="Nakamura Y."/>
            <person name="Ichinomiya M."/>
            <person name="Sato N."/>
            <person name="Blanc-Mathieu R."/>
            <person name="Endo H."/>
            <person name="Kuwata A."/>
            <person name="Ogata H."/>
        </authorList>
    </citation>
    <scope>NUCLEOTIDE SEQUENCE [LARGE SCALE GENOMIC DNA]</scope>
    <source>
        <strain evidence="2">NIES 3700</strain>
    </source>
</reference>
<dbReference type="EMBL" id="BRXW01000656">
    <property type="protein sequence ID" value="GMH72563.1"/>
    <property type="molecule type" value="Genomic_DNA"/>
</dbReference>
<dbReference type="SUPFAM" id="SSF52058">
    <property type="entry name" value="L domain-like"/>
    <property type="match status" value="1"/>
</dbReference>
<dbReference type="InterPro" id="IPR026906">
    <property type="entry name" value="LRR_5"/>
</dbReference>
<dbReference type="Proteomes" id="UP001165122">
    <property type="component" value="Unassembled WGS sequence"/>
</dbReference>
<evidence type="ECO:0000313" key="1">
    <source>
        <dbReference type="EMBL" id="GMH72563.1"/>
    </source>
</evidence>
<accession>A0A9W7AP14</accession>